<dbReference type="Proteomes" id="UP000033038">
    <property type="component" value="Chromosome"/>
</dbReference>
<evidence type="ECO:0000313" key="3">
    <source>
        <dbReference type="Proteomes" id="UP000033038"/>
    </source>
</evidence>
<accession>A0A0E3QH50</accession>
<dbReference type="Gene3D" id="1.10.1740.70">
    <property type="entry name" value="ChaB"/>
    <property type="match status" value="1"/>
</dbReference>
<name>A0A0E3QH50_METBA</name>
<gene>
    <name evidence="2" type="ORF">MSBRW_0674</name>
</gene>
<dbReference type="Pfam" id="PF06150">
    <property type="entry name" value="ChaB"/>
    <property type="match status" value="1"/>
</dbReference>
<proteinExistence type="predicted"/>
<dbReference type="AlphaFoldDB" id="A0A0E3QH50"/>
<dbReference type="PATRIC" id="fig|1434109.4.peg.819"/>
<organism evidence="2 3">
    <name type="scientific">Methanosarcina barkeri str. Wiesmoor</name>
    <dbReference type="NCBI Taxonomy" id="1434109"/>
    <lineage>
        <taxon>Archaea</taxon>
        <taxon>Methanobacteriati</taxon>
        <taxon>Methanobacteriota</taxon>
        <taxon>Stenosarchaea group</taxon>
        <taxon>Methanomicrobia</taxon>
        <taxon>Methanosarcinales</taxon>
        <taxon>Methanosarcinaceae</taxon>
        <taxon>Methanosarcina</taxon>
    </lineage>
</organism>
<reference evidence="2 3" key="1">
    <citation type="submission" date="2014-07" db="EMBL/GenBank/DDBJ databases">
        <title>Methanogenic archaea and the global carbon cycle.</title>
        <authorList>
            <person name="Henriksen J.R."/>
            <person name="Luke J."/>
            <person name="Reinhart S."/>
            <person name="Benedict M.N."/>
            <person name="Youngblut N.D."/>
            <person name="Metcalf M.E."/>
            <person name="Whitaker R.J."/>
            <person name="Metcalf W.W."/>
        </authorList>
    </citation>
    <scope>NUCLEOTIDE SEQUENCE [LARGE SCALE GENOMIC DNA]</scope>
    <source>
        <strain evidence="2 3">Wiesmoor</strain>
    </source>
</reference>
<dbReference type="HOGENOM" id="CLU_179907_0_0_2"/>
<dbReference type="RefSeq" id="WP_011305362.1">
    <property type="nucleotide sequence ID" value="NZ_CP009526.1"/>
</dbReference>
<evidence type="ECO:0000256" key="1">
    <source>
        <dbReference type="SAM" id="MobiDB-lite"/>
    </source>
</evidence>
<dbReference type="SUPFAM" id="SSF140376">
    <property type="entry name" value="ChaB-like"/>
    <property type="match status" value="1"/>
</dbReference>
<dbReference type="InterPro" id="IPR009317">
    <property type="entry name" value="ChaB"/>
</dbReference>
<dbReference type="KEGG" id="mbw:MSBRW_0674"/>
<feature type="compositionally biased region" description="Basic and acidic residues" evidence="1">
    <location>
        <begin position="39"/>
        <end position="56"/>
    </location>
</feature>
<dbReference type="EMBL" id="CP009526">
    <property type="protein sequence ID" value="AKB49927.1"/>
    <property type="molecule type" value="Genomic_DNA"/>
</dbReference>
<dbReference type="InterPro" id="IPR037205">
    <property type="entry name" value="ChaB_sf"/>
</dbReference>
<feature type="region of interest" description="Disordered" evidence="1">
    <location>
        <begin position="36"/>
        <end position="56"/>
    </location>
</feature>
<protein>
    <submittedName>
        <fullName evidence="2">Cation transport regulator chaB</fullName>
    </submittedName>
</protein>
<evidence type="ECO:0000313" key="2">
    <source>
        <dbReference type="EMBL" id="AKB49927.1"/>
    </source>
</evidence>
<dbReference type="GeneID" id="31597710"/>
<sequence length="56" mass="6783">MPYKTNSELPTLVREKLQERGQDIYREAFNSAWEEYEEPSERRGDTKREETIDITF</sequence>